<dbReference type="eggNOG" id="ENOG50346D1">
    <property type="taxonomic scope" value="Bacteria"/>
</dbReference>
<name>G6AZI7_9BACT</name>
<dbReference type="Proteomes" id="UP000004407">
    <property type="component" value="Unassembled WGS sequence"/>
</dbReference>
<protein>
    <submittedName>
        <fullName evidence="1">Uncharacterized protein</fullName>
    </submittedName>
</protein>
<dbReference type="HOGENOM" id="CLU_1458511_0_0_10"/>
<proteinExistence type="predicted"/>
<reference evidence="1 2" key="1">
    <citation type="submission" date="2011-08" db="EMBL/GenBank/DDBJ databases">
        <authorList>
            <person name="Weinstock G."/>
            <person name="Sodergren E."/>
            <person name="Clifton S."/>
            <person name="Fulton L."/>
            <person name="Fulton B."/>
            <person name="Courtney L."/>
            <person name="Fronick C."/>
            <person name="Harrison M."/>
            <person name="Strong C."/>
            <person name="Farmer C."/>
            <person name="Delahaunty K."/>
            <person name="Markovic C."/>
            <person name="Hall O."/>
            <person name="Minx P."/>
            <person name="Tomlinson C."/>
            <person name="Mitreva M."/>
            <person name="Hou S."/>
            <person name="Chen J."/>
            <person name="Wollam A."/>
            <person name="Pepin K.H."/>
            <person name="Johnson M."/>
            <person name="Bhonagiri V."/>
            <person name="Zhang X."/>
            <person name="Suruliraj S."/>
            <person name="Warren W."/>
            <person name="Chinwalla A."/>
            <person name="Mardis E.R."/>
            <person name="Wilson R.K."/>
        </authorList>
    </citation>
    <scope>NUCLEOTIDE SEQUENCE [LARGE SCALE GENOMIC DNA]</scope>
    <source>
        <strain evidence="1 2">DSM 18206</strain>
    </source>
</reference>
<dbReference type="RefSeq" id="WP_007901173.1">
    <property type="nucleotide sequence ID" value="NZ_JH379445.1"/>
</dbReference>
<dbReference type="EMBL" id="AFZZ01000174">
    <property type="protein sequence ID" value="EHJ38419.1"/>
    <property type="molecule type" value="Genomic_DNA"/>
</dbReference>
<evidence type="ECO:0000313" key="1">
    <source>
        <dbReference type="EMBL" id="EHJ38419.1"/>
    </source>
</evidence>
<dbReference type="AlphaFoldDB" id="G6AZI7"/>
<gene>
    <name evidence="1" type="ORF">HMPREF0673_02051</name>
</gene>
<organism evidence="1 2">
    <name type="scientific">Leyella stercorea DSM 18206</name>
    <dbReference type="NCBI Taxonomy" id="1002367"/>
    <lineage>
        <taxon>Bacteria</taxon>
        <taxon>Pseudomonadati</taxon>
        <taxon>Bacteroidota</taxon>
        <taxon>Bacteroidia</taxon>
        <taxon>Bacteroidales</taxon>
        <taxon>Prevotellaceae</taxon>
        <taxon>Leyella</taxon>
    </lineage>
</organism>
<comment type="caution">
    <text evidence="1">The sequence shown here is derived from an EMBL/GenBank/DDBJ whole genome shotgun (WGS) entry which is preliminary data.</text>
</comment>
<evidence type="ECO:0000313" key="2">
    <source>
        <dbReference type="Proteomes" id="UP000004407"/>
    </source>
</evidence>
<dbReference type="GeneID" id="78337607"/>
<accession>G6AZI7</accession>
<sequence>MYYFLSVTPNYPNSYWLEYYRASSIESVVFLENKKISEPTDTLIFNINKNINIERFKKYDYLMTDAVPILSERFAEILNNLAPHDVQLITTHVFNRSEYIGDYYLPIYLKLIDCINWETSIYDNEFDIFKRIDLLPNSLGNNKIVKAKGYELGLPIVQEDIFSKCKKMNGCSFFKSPYINPLFDV</sequence>